<evidence type="ECO:0000256" key="3">
    <source>
        <dbReference type="ARBA" id="ARBA00005985"/>
    </source>
</evidence>
<evidence type="ECO:0000256" key="4">
    <source>
        <dbReference type="ARBA" id="ARBA00022679"/>
    </source>
</evidence>
<gene>
    <name evidence="9" type="ORF">TGAM01_v206460</name>
</gene>
<name>A0A2P4ZJQ1_9HYPO</name>
<dbReference type="GO" id="GO:0008412">
    <property type="term" value="F:4-hydroxybenzoate polyprenyltransferase activity"/>
    <property type="evidence" value="ECO:0007669"/>
    <property type="project" value="TreeGrafter"/>
</dbReference>
<dbReference type="GeneID" id="29981854"/>
<keyword evidence="4" id="KW-0808">Transferase</keyword>
<protein>
    <recommendedName>
        <fullName evidence="11">4-hydroxybenzoate polyprenyl transferase</fullName>
    </recommendedName>
</protein>
<dbReference type="PANTHER" id="PTHR11048:SF39">
    <property type="entry name" value="POLYPRENYL TRANSFERASE AUSN"/>
    <property type="match status" value="1"/>
</dbReference>
<dbReference type="Proteomes" id="UP000054821">
    <property type="component" value="Unassembled WGS sequence"/>
</dbReference>
<feature type="transmembrane region" description="Helical" evidence="8">
    <location>
        <begin position="294"/>
        <end position="315"/>
    </location>
</feature>
<organism evidence="9 10">
    <name type="scientific">Trichoderma gamsii</name>
    <dbReference type="NCBI Taxonomy" id="398673"/>
    <lineage>
        <taxon>Eukaryota</taxon>
        <taxon>Fungi</taxon>
        <taxon>Dikarya</taxon>
        <taxon>Ascomycota</taxon>
        <taxon>Pezizomycotina</taxon>
        <taxon>Sordariomycetes</taxon>
        <taxon>Hypocreomycetidae</taxon>
        <taxon>Hypocreales</taxon>
        <taxon>Hypocreaceae</taxon>
        <taxon>Trichoderma</taxon>
    </lineage>
</organism>
<reference evidence="9 10" key="1">
    <citation type="journal article" date="2016" name="Genome Announc.">
        <title>Draft Whole-Genome Sequence of Trichoderma gamsii T6085, a Promising Biocontrol Agent of Fusarium Head Blight on Wheat.</title>
        <authorList>
            <person name="Baroncelli R."/>
            <person name="Zapparata A."/>
            <person name="Piaggeschi G."/>
            <person name="Sarrocco S."/>
            <person name="Vannacci G."/>
        </authorList>
    </citation>
    <scope>NUCLEOTIDE SEQUENCE [LARGE SCALE GENOMIC DNA]</scope>
    <source>
        <strain evidence="9 10">T6085</strain>
    </source>
</reference>
<dbReference type="AlphaFoldDB" id="A0A2P4ZJQ1"/>
<dbReference type="CDD" id="cd13959">
    <property type="entry name" value="PT_UbiA_COQ2"/>
    <property type="match status" value="1"/>
</dbReference>
<comment type="subcellular location">
    <subcellularLocation>
        <location evidence="1">Membrane</location>
        <topology evidence="1">Multi-pass membrane protein</topology>
    </subcellularLocation>
</comment>
<sequence length="323" mass="35203">MAPGKVSSPPPYSPPTKGLLSYLPASWVPYAELIRIDKPHGIYMILYPYILGTLYAAKIASAPLPLPLVINRIIQLTIWTFFLRSAGCAWNDNIDQDYDRQTARCRNRPIARGAISTFQGHVYTTALIALGFLSLQEFPFESKASAAVAVVLACIYPFGKRFTHFAQVPLGATLSCAIVLAPYSVGVDPLSEANILPTASLVACIIMLVMFYDVVYARADTADDLKSGVKGMAVLFRNWMTTLLLSLITGITALLFVAGQSTRMSALFFQLSVTGPAVCLLTMITLLSNNSKSYAWYAGKCYVLAIASLLGGFAVEYYKTLVY</sequence>
<evidence type="ECO:0000313" key="10">
    <source>
        <dbReference type="Proteomes" id="UP000054821"/>
    </source>
</evidence>
<dbReference type="Gene3D" id="1.10.357.140">
    <property type="entry name" value="UbiA prenyltransferase"/>
    <property type="match status" value="1"/>
</dbReference>
<evidence type="ECO:0000256" key="5">
    <source>
        <dbReference type="ARBA" id="ARBA00022692"/>
    </source>
</evidence>
<dbReference type="InterPro" id="IPR044878">
    <property type="entry name" value="UbiA_sf"/>
</dbReference>
<evidence type="ECO:0000256" key="2">
    <source>
        <dbReference type="ARBA" id="ARBA00004721"/>
    </source>
</evidence>
<dbReference type="PANTHER" id="PTHR11048">
    <property type="entry name" value="PRENYLTRANSFERASES"/>
    <property type="match status" value="1"/>
</dbReference>
<evidence type="ECO:0000256" key="1">
    <source>
        <dbReference type="ARBA" id="ARBA00004141"/>
    </source>
</evidence>
<dbReference type="RefSeq" id="XP_018665086.1">
    <property type="nucleotide sequence ID" value="XM_018801771.1"/>
</dbReference>
<feature type="transmembrane region" description="Helical" evidence="8">
    <location>
        <begin position="264"/>
        <end position="287"/>
    </location>
</feature>
<dbReference type="GO" id="GO:0005743">
    <property type="term" value="C:mitochondrial inner membrane"/>
    <property type="evidence" value="ECO:0007669"/>
    <property type="project" value="TreeGrafter"/>
</dbReference>
<keyword evidence="5 8" id="KW-0812">Transmembrane</keyword>
<feature type="transmembrane region" description="Helical" evidence="8">
    <location>
        <begin position="110"/>
        <end position="134"/>
    </location>
</feature>
<proteinExistence type="inferred from homology"/>
<keyword evidence="7 8" id="KW-0472">Membrane</keyword>
<evidence type="ECO:0000256" key="8">
    <source>
        <dbReference type="SAM" id="Phobius"/>
    </source>
</evidence>
<dbReference type="Gene3D" id="1.20.120.1780">
    <property type="entry name" value="UbiA prenyltransferase"/>
    <property type="match status" value="1"/>
</dbReference>
<dbReference type="STRING" id="398673.A0A2P4ZJQ1"/>
<evidence type="ECO:0000256" key="7">
    <source>
        <dbReference type="ARBA" id="ARBA00023136"/>
    </source>
</evidence>
<dbReference type="InterPro" id="IPR039653">
    <property type="entry name" value="Prenyltransferase"/>
</dbReference>
<dbReference type="Pfam" id="PF01040">
    <property type="entry name" value="UbiA"/>
    <property type="match status" value="1"/>
</dbReference>
<dbReference type="FunFam" id="1.10.357.140:FF:000008">
    <property type="entry name" value="4-hydroxybenzoate octaprenyltransferase"/>
    <property type="match status" value="1"/>
</dbReference>
<accession>A0A2P4ZJQ1</accession>
<evidence type="ECO:0000313" key="9">
    <source>
        <dbReference type="EMBL" id="PON24530.1"/>
    </source>
</evidence>
<keyword evidence="10" id="KW-1185">Reference proteome</keyword>
<dbReference type="GO" id="GO:0006744">
    <property type="term" value="P:ubiquinone biosynthetic process"/>
    <property type="evidence" value="ECO:0007669"/>
    <property type="project" value="TreeGrafter"/>
</dbReference>
<comment type="caution">
    <text evidence="9">The sequence shown here is derived from an EMBL/GenBank/DDBJ whole genome shotgun (WGS) entry which is preliminary data.</text>
</comment>
<comment type="similarity">
    <text evidence="3">Belongs to the UbiA prenyltransferase family.</text>
</comment>
<evidence type="ECO:0000256" key="6">
    <source>
        <dbReference type="ARBA" id="ARBA00022989"/>
    </source>
</evidence>
<comment type="pathway">
    <text evidence="2">Secondary metabolite biosynthesis; terpenoid biosynthesis.</text>
</comment>
<evidence type="ECO:0008006" key="11">
    <source>
        <dbReference type="Google" id="ProtNLM"/>
    </source>
</evidence>
<keyword evidence="6 8" id="KW-1133">Transmembrane helix</keyword>
<feature type="transmembrane region" description="Helical" evidence="8">
    <location>
        <begin position="165"/>
        <end position="183"/>
    </location>
</feature>
<feature type="transmembrane region" description="Helical" evidence="8">
    <location>
        <begin position="195"/>
        <end position="215"/>
    </location>
</feature>
<feature type="transmembrane region" description="Helical" evidence="8">
    <location>
        <begin position="236"/>
        <end position="258"/>
    </location>
</feature>
<dbReference type="InterPro" id="IPR000537">
    <property type="entry name" value="UbiA_prenyltransferase"/>
</dbReference>
<dbReference type="EMBL" id="JPDN02000022">
    <property type="protein sequence ID" value="PON24530.1"/>
    <property type="molecule type" value="Genomic_DNA"/>
</dbReference>